<evidence type="ECO:0000313" key="3">
    <source>
        <dbReference type="EMBL" id="TCO56720.1"/>
    </source>
</evidence>
<accession>A0A4V6NNV2</accession>
<reference evidence="3 4" key="1">
    <citation type="submission" date="2019-03" db="EMBL/GenBank/DDBJ databases">
        <title>Genomic Encyclopedia of Type Strains, Phase IV (KMG-IV): sequencing the most valuable type-strain genomes for metagenomic binning, comparative biology and taxonomic classification.</title>
        <authorList>
            <person name="Goeker M."/>
        </authorList>
    </citation>
    <scope>NUCLEOTIDE SEQUENCE [LARGE SCALE GENOMIC DNA]</scope>
    <source>
        <strain evidence="3 4">DSM 45934</strain>
    </source>
</reference>
<dbReference type="Proteomes" id="UP000295680">
    <property type="component" value="Unassembled WGS sequence"/>
</dbReference>
<name>A0A4V6NNV2_9PSEU</name>
<keyword evidence="4" id="KW-1185">Reference proteome</keyword>
<sequence length="299" mass="30519">MTEEPTEKVRERNFDADGPHEIDVSIHSGAVDVLLTDEPGITVRVRHRPDAGNAWTSGIANLMTWVSGLSGQFGQFGQASVDDAVDQVRIELQGKRLVVHAPKGPMFQAFPLGVTVRAPAGSNVEVRSGSADVLVTGAAGKMKVQTGSGEIKIDRADGAAMVTTGTGAVRLGPMLGGLQARSGSGDVEVSSVGGTTALVTGSGDVWLGAVAADVMARTGTGDLTVADAACGKIDLHTGSGEIRVGVRQGATAEVDLSSGSGQARSELNLTDERPLAEPKLRVRGRTGSGTALVTSALDG</sequence>
<organism evidence="3 4">
    <name type="scientific">Actinocrispum wychmicini</name>
    <dbReference type="NCBI Taxonomy" id="1213861"/>
    <lineage>
        <taxon>Bacteria</taxon>
        <taxon>Bacillati</taxon>
        <taxon>Actinomycetota</taxon>
        <taxon>Actinomycetes</taxon>
        <taxon>Pseudonocardiales</taxon>
        <taxon>Pseudonocardiaceae</taxon>
        <taxon>Actinocrispum</taxon>
    </lineage>
</organism>
<evidence type="ECO:0000256" key="1">
    <source>
        <dbReference type="SAM" id="MobiDB-lite"/>
    </source>
</evidence>
<protein>
    <submittedName>
        <fullName evidence="3">Putative adhesin</fullName>
    </submittedName>
</protein>
<dbReference type="AlphaFoldDB" id="A0A4V6NNV2"/>
<dbReference type="PANTHER" id="PTHR34094:SF1">
    <property type="entry name" value="PROTEIN FAM185A"/>
    <property type="match status" value="1"/>
</dbReference>
<dbReference type="PANTHER" id="PTHR34094">
    <property type="match status" value="1"/>
</dbReference>
<evidence type="ECO:0000313" key="4">
    <source>
        <dbReference type="Proteomes" id="UP000295680"/>
    </source>
</evidence>
<comment type="caution">
    <text evidence="3">The sequence shown here is derived from an EMBL/GenBank/DDBJ whole genome shotgun (WGS) entry which is preliminary data.</text>
</comment>
<dbReference type="InterPro" id="IPR025164">
    <property type="entry name" value="Toastrack_DUF4097"/>
</dbReference>
<feature type="region of interest" description="Disordered" evidence="1">
    <location>
        <begin position="253"/>
        <end position="275"/>
    </location>
</feature>
<proteinExistence type="predicted"/>
<dbReference type="OrthoDB" id="3677688at2"/>
<feature type="compositionally biased region" description="Polar residues" evidence="1">
    <location>
        <begin position="257"/>
        <end position="268"/>
    </location>
</feature>
<dbReference type="RefSeq" id="WP_132120234.1">
    <property type="nucleotide sequence ID" value="NZ_SLWS01000006.1"/>
</dbReference>
<dbReference type="EMBL" id="SLWS01000006">
    <property type="protein sequence ID" value="TCO56720.1"/>
    <property type="molecule type" value="Genomic_DNA"/>
</dbReference>
<evidence type="ECO:0000259" key="2">
    <source>
        <dbReference type="Pfam" id="PF13349"/>
    </source>
</evidence>
<dbReference type="Gene3D" id="2.160.20.120">
    <property type="match status" value="1"/>
</dbReference>
<feature type="domain" description="DUF4097" evidence="2">
    <location>
        <begin position="114"/>
        <end position="268"/>
    </location>
</feature>
<dbReference type="Pfam" id="PF13349">
    <property type="entry name" value="DUF4097"/>
    <property type="match status" value="1"/>
</dbReference>
<gene>
    <name evidence="3" type="ORF">EV192_106194</name>
</gene>